<dbReference type="PROSITE" id="PS50071">
    <property type="entry name" value="HOMEOBOX_2"/>
    <property type="match status" value="1"/>
</dbReference>
<dbReference type="GO" id="GO:0003677">
    <property type="term" value="F:DNA binding"/>
    <property type="evidence" value="ECO:0007669"/>
    <property type="project" value="UniProtKB-UniRule"/>
</dbReference>
<evidence type="ECO:0000313" key="4">
    <source>
        <dbReference type="EMBL" id="GMH12415.1"/>
    </source>
</evidence>
<comment type="subcellular location">
    <subcellularLocation>
        <location evidence="1 2">Nucleus</location>
    </subcellularLocation>
</comment>
<keyword evidence="2" id="KW-0371">Homeobox</keyword>
<dbReference type="AlphaFoldDB" id="A0AAD3SKC1"/>
<proteinExistence type="predicted"/>
<dbReference type="InterPro" id="IPR032001">
    <property type="entry name" value="SAWADEE_dom"/>
</dbReference>
<keyword evidence="2" id="KW-0539">Nucleus</keyword>
<feature type="domain" description="Homeobox" evidence="3">
    <location>
        <begin position="32"/>
        <end position="104"/>
    </location>
</feature>
<comment type="caution">
    <text evidence="4">The sequence shown here is derived from an EMBL/GenBank/DDBJ whole genome shotgun (WGS) entry which is preliminary data.</text>
</comment>
<dbReference type="GO" id="GO:0005634">
    <property type="term" value="C:nucleus"/>
    <property type="evidence" value="ECO:0007669"/>
    <property type="project" value="UniProtKB-SubCell"/>
</dbReference>
<protein>
    <recommendedName>
        <fullName evidence="3">Homeobox domain-containing protein</fullName>
    </recommendedName>
</protein>
<dbReference type="Gene3D" id="2.30.30.140">
    <property type="match status" value="1"/>
</dbReference>
<dbReference type="Gene3D" id="2.40.50.40">
    <property type="match status" value="1"/>
</dbReference>
<keyword evidence="2" id="KW-0238">DNA-binding</keyword>
<evidence type="ECO:0000259" key="3">
    <source>
        <dbReference type="PROSITE" id="PS50071"/>
    </source>
</evidence>
<evidence type="ECO:0000256" key="1">
    <source>
        <dbReference type="ARBA" id="ARBA00004123"/>
    </source>
</evidence>
<dbReference type="PANTHER" id="PTHR33827">
    <property type="entry name" value="PROTEIN SAWADEE HOMEODOMAIN HOMOLOG 2"/>
    <property type="match status" value="1"/>
</dbReference>
<organism evidence="4 5">
    <name type="scientific">Nepenthes gracilis</name>
    <name type="common">Slender pitcher plant</name>
    <dbReference type="NCBI Taxonomy" id="150966"/>
    <lineage>
        <taxon>Eukaryota</taxon>
        <taxon>Viridiplantae</taxon>
        <taxon>Streptophyta</taxon>
        <taxon>Embryophyta</taxon>
        <taxon>Tracheophyta</taxon>
        <taxon>Spermatophyta</taxon>
        <taxon>Magnoliopsida</taxon>
        <taxon>eudicotyledons</taxon>
        <taxon>Gunneridae</taxon>
        <taxon>Pentapetalae</taxon>
        <taxon>Caryophyllales</taxon>
        <taxon>Nepenthaceae</taxon>
        <taxon>Nepenthes</taxon>
    </lineage>
</organism>
<dbReference type="Proteomes" id="UP001279734">
    <property type="component" value="Unassembled WGS sequence"/>
</dbReference>
<reference evidence="4" key="1">
    <citation type="submission" date="2023-05" db="EMBL/GenBank/DDBJ databases">
        <title>Nepenthes gracilis genome sequencing.</title>
        <authorList>
            <person name="Fukushima K."/>
        </authorList>
    </citation>
    <scope>NUCLEOTIDE SEQUENCE</scope>
    <source>
        <strain evidence="4">SING2019-196</strain>
    </source>
</reference>
<dbReference type="EMBL" id="BSYO01000012">
    <property type="protein sequence ID" value="GMH12415.1"/>
    <property type="molecule type" value="Genomic_DNA"/>
</dbReference>
<evidence type="ECO:0000313" key="5">
    <source>
        <dbReference type="Proteomes" id="UP001279734"/>
    </source>
</evidence>
<dbReference type="Pfam" id="PF16719">
    <property type="entry name" value="SAWADEE"/>
    <property type="match status" value="1"/>
</dbReference>
<sequence>MCFVIGNQISDHGFVFRVSKGEDFINTGRLRHRVRKDFSGFTTAEIEKLKKLFEEFGEQPLDQEFCLKVASAFSCSAGHAGKARVKWNEIKVWFQNKQRECSAKTNPMAVPLKETASLPDVARKLEVHPDACTQLKDHEQFQAVVNPLPAQLKEITYLPDVDKMLVTCPDSDLQKKADEANEVPEGEKFIDALELEFEARSSRDGAWYDVDRFLTHRVVSSGEDEVCVRFIGFGAEDDEWVNVKKSLRERSVPLEHWECYKIRVGDLILCFQESKDQALYYDAHVVEILRRMHDIRGCRCIFLVRYNHDRSEERVRLRRLCRRPA</sequence>
<accession>A0AAD3SKC1</accession>
<name>A0AAD3SKC1_NEPGR</name>
<dbReference type="PANTHER" id="PTHR33827:SF3">
    <property type="entry name" value="OS09G0346900 PROTEIN"/>
    <property type="match status" value="1"/>
</dbReference>
<evidence type="ECO:0000256" key="2">
    <source>
        <dbReference type="PROSITE-ProRule" id="PRU00108"/>
    </source>
</evidence>
<dbReference type="GO" id="GO:0003682">
    <property type="term" value="F:chromatin binding"/>
    <property type="evidence" value="ECO:0007669"/>
    <property type="project" value="InterPro"/>
</dbReference>
<keyword evidence="5" id="KW-1185">Reference proteome</keyword>
<dbReference type="InterPro" id="IPR039276">
    <property type="entry name" value="SHH1/2"/>
</dbReference>
<feature type="DNA-binding region" description="Homeobox" evidence="2">
    <location>
        <begin position="34"/>
        <end position="105"/>
    </location>
</feature>
<gene>
    <name evidence="4" type="ORF">Nepgr_014256</name>
</gene>
<dbReference type="InterPro" id="IPR001356">
    <property type="entry name" value="HD"/>
</dbReference>